<evidence type="ECO:0000313" key="2">
    <source>
        <dbReference type="Proteomes" id="UP000000724"/>
    </source>
</evidence>
<evidence type="ECO:0000313" key="1">
    <source>
        <dbReference type="EMBL" id="CAP97227.1"/>
    </source>
</evidence>
<dbReference type="VEuPathDB" id="FungiDB:PCH_Pc21g23300"/>
<keyword evidence="2" id="KW-1185">Reference proteome</keyword>
<dbReference type="HOGENOM" id="CLU_2347394_0_0_1"/>
<dbReference type="OrthoDB" id="4336991at2759"/>
<proteinExistence type="predicted"/>
<reference evidence="1 2" key="1">
    <citation type="journal article" date="2008" name="Nat. Biotechnol.">
        <title>Genome sequencing and analysis of the filamentous fungus Penicillium chrysogenum.</title>
        <authorList>
            <person name="van den Berg M.A."/>
            <person name="Albang R."/>
            <person name="Albermann K."/>
            <person name="Badger J.H."/>
            <person name="Daran J.-M."/>
            <person name="Driessen A.J.M."/>
            <person name="Garcia-Estrada C."/>
            <person name="Fedorova N.D."/>
            <person name="Harris D.M."/>
            <person name="Heijne W.H.M."/>
            <person name="Joardar V.S."/>
            <person name="Kiel J.A.K.W."/>
            <person name="Kovalchuk A."/>
            <person name="Martin J.F."/>
            <person name="Nierman W.C."/>
            <person name="Nijland J.G."/>
            <person name="Pronk J.T."/>
            <person name="Roubos J.A."/>
            <person name="van der Klei I.J."/>
            <person name="van Peij N.N.M.E."/>
            <person name="Veenhuis M."/>
            <person name="von Doehren H."/>
            <person name="Wagner C."/>
            <person name="Wortman J.R."/>
            <person name="Bovenberg R.A.L."/>
        </authorList>
    </citation>
    <scope>NUCLEOTIDE SEQUENCE [LARGE SCALE GENOMIC DNA]</scope>
    <source>
        <strain evidence="2">ATCC 28089 / DSM 1075 / NRRL 1951 / Wisconsin 54-1255</strain>
    </source>
</reference>
<protein>
    <submittedName>
        <fullName evidence="1">Uncharacterized protein</fullName>
    </submittedName>
</protein>
<dbReference type="EMBL" id="AM920436">
    <property type="protein sequence ID" value="CAP97227.1"/>
    <property type="molecule type" value="Genomic_DNA"/>
</dbReference>
<dbReference type="Proteomes" id="UP000000724">
    <property type="component" value="Contig Pc00c21"/>
</dbReference>
<accession>B6HIA6</accession>
<gene>
    <name evidence="1" type="ORF">Pc21g23300</name>
    <name evidence="1" type="ORF">PCH_Pc21g23300</name>
</gene>
<dbReference type="AlphaFoldDB" id="B6HIA6"/>
<name>B6HIA6_PENRW</name>
<sequence length="106" mass="12442">MASSDTWLNPVVRYRINQDSLKQDMQEYPDIESGQFHDVDANFGATLNDTIAVINKDYYRTRKKTMVLSDTRPPLRLPRFLKVRVYCARLLGLDFKVDYKPGDRRI</sequence>
<dbReference type="OMA" id="KIRVYWA"/>
<organism evidence="1 2">
    <name type="scientific">Penicillium rubens (strain ATCC 28089 / DSM 1075 / NRRL 1951 / Wisconsin 54-1255)</name>
    <name type="common">Penicillium chrysogenum</name>
    <dbReference type="NCBI Taxonomy" id="500485"/>
    <lineage>
        <taxon>Eukaryota</taxon>
        <taxon>Fungi</taxon>
        <taxon>Dikarya</taxon>
        <taxon>Ascomycota</taxon>
        <taxon>Pezizomycotina</taxon>
        <taxon>Eurotiomycetes</taxon>
        <taxon>Eurotiomycetidae</taxon>
        <taxon>Eurotiales</taxon>
        <taxon>Aspergillaceae</taxon>
        <taxon>Penicillium</taxon>
        <taxon>Penicillium chrysogenum species complex</taxon>
    </lineage>
</organism>